<dbReference type="RefSeq" id="WP_179914895.1">
    <property type="nucleotide sequence ID" value="NZ_JACCDE010000001.1"/>
</dbReference>
<reference evidence="1 2" key="1">
    <citation type="journal article" date="2003" name="Extremophiles">
        <title>Halomonas glaciei sp. nov. isolated from fast ice of Adelie Land, Antarctica.</title>
        <authorList>
            <person name="Reddy G.S."/>
            <person name="Raghavan P.U."/>
            <person name="Sarita N.B."/>
            <person name="Prakash J.S."/>
            <person name="Nagesh N."/>
            <person name="Delille D."/>
            <person name="Shivaji S."/>
        </authorList>
    </citation>
    <scope>NUCLEOTIDE SEQUENCE [LARGE SCALE GENOMIC DNA]</scope>
    <source>
        <strain evidence="1 2">DD39</strain>
    </source>
</reference>
<evidence type="ECO:0008006" key="3">
    <source>
        <dbReference type="Google" id="ProtNLM"/>
    </source>
</evidence>
<gene>
    <name evidence="1" type="ORF">HZS80_01230</name>
</gene>
<comment type="caution">
    <text evidence="1">The sequence shown here is derived from an EMBL/GenBank/DDBJ whole genome shotgun (WGS) entry which is preliminary data.</text>
</comment>
<proteinExistence type="predicted"/>
<protein>
    <recommendedName>
        <fullName evidence="3">HNH endonuclease</fullName>
    </recommendedName>
</protein>
<organism evidence="1 2">
    <name type="scientific">Vreelandella glaciei</name>
    <dbReference type="NCBI Taxonomy" id="186761"/>
    <lineage>
        <taxon>Bacteria</taxon>
        <taxon>Pseudomonadati</taxon>
        <taxon>Pseudomonadota</taxon>
        <taxon>Gammaproteobacteria</taxon>
        <taxon>Oceanospirillales</taxon>
        <taxon>Halomonadaceae</taxon>
        <taxon>Vreelandella</taxon>
    </lineage>
</organism>
<name>A0A7Z0LPU7_9GAMM</name>
<dbReference type="AlphaFoldDB" id="A0A7Z0LPU7"/>
<sequence length="254" mass="29789">MSLNKKLIEFRKKIRKNQKNIIDSIIDDHSTNICIFCGKADDLTKEHVIPQWVYDRCTKRNFVTTTNKTSQTYNKTTVPACKDCNNSILGELERYLKHRFNDIDLLEEYFTDSDIEKIILWLETLEYKLQVLDLRRNLNKVKGSEYIPYIGKIPIAMFQGPMDQSPSKVFSNLRNSLKTLSVKSKVYKRNSLCVLHTKNPDFYFFHSTNNFIFIELAQYNVAFFYFYKEEFNSAMEAASKAKKIVKNEYASAVT</sequence>
<dbReference type="Proteomes" id="UP000526892">
    <property type="component" value="Unassembled WGS sequence"/>
</dbReference>
<accession>A0A7Z0LPU7</accession>
<evidence type="ECO:0000313" key="2">
    <source>
        <dbReference type="Proteomes" id="UP000526892"/>
    </source>
</evidence>
<keyword evidence="2" id="KW-1185">Reference proteome</keyword>
<dbReference type="EMBL" id="JACCDE010000001">
    <property type="protein sequence ID" value="NYS76356.1"/>
    <property type="molecule type" value="Genomic_DNA"/>
</dbReference>
<evidence type="ECO:0000313" key="1">
    <source>
        <dbReference type="EMBL" id="NYS76356.1"/>
    </source>
</evidence>